<evidence type="ECO:0000256" key="3">
    <source>
        <dbReference type="ARBA" id="ARBA00023080"/>
    </source>
</evidence>
<dbReference type="NCBIfam" id="TIGR02274">
    <property type="entry name" value="dCTP_deam"/>
    <property type="match status" value="1"/>
</dbReference>
<comment type="similarity">
    <text evidence="4">Belongs to the dCTP deaminase family.</text>
</comment>
<evidence type="ECO:0000313" key="6">
    <source>
        <dbReference type="Proteomes" id="UP000176665"/>
    </source>
</evidence>
<dbReference type="STRING" id="1798371.A2W14_06560"/>
<proteinExistence type="inferred from homology"/>
<dbReference type="InterPro" id="IPR036157">
    <property type="entry name" value="dUTPase-like_sf"/>
</dbReference>
<dbReference type="Gene3D" id="2.70.40.10">
    <property type="match status" value="1"/>
</dbReference>
<dbReference type="SUPFAM" id="SSF51283">
    <property type="entry name" value="dUTPase-like"/>
    <property type="match status" value="1"/>
</dbReference>
<name>A0A1F5YQ18_9BACT</name>
<dbReference type="Proteomes" id="UP000176665">
    <property type="component" value="Unassembled WGS sequence"/>
</dbReference>
<dbReference type="GO" id="GO:0008829">
    <property type="term" value="F:dCTP deaminase activity"/>
    <property type="evidence" value="ECO:0007669"/>
    <property type="project" value="UniProtKB-UniRule"/>
</dbReference>
<feature type="binding site" evidence="4">
    <location>
        <begin position="105"/>
        <end position="110"/>
    </location>
    <ligand>
        <name>dCTP</name>
        <dbReference type="ChEBI" id="CHEBI:61481"/>
    </ligand>
</feature>
<evidence type="ECO:0000256" key="4">
    <source>
        <dbReference type="HAMAP-Rule" id="MF_00146"/>
    </source>
</evidence>
<dbReference type="GO" id="GO:0006226">
    <property type="term" value="P:dUMP biosynthetic process"/>
    <property type="evidence" value="ECO:0007669"/>
    <property type="project" value="UniProtKB-UniPathway"/>
</dbReference>
<dbReference type="UniPathway" id="UPA00610">
    <property type="reaction ID" value="UER00665"/>
</dbReference>
<comment type="function">
    <text evidence="4">Catalyzes the deamination of dCTP to dUTP.</text>
</comment>
<comment type="pathway">
    <text evidence="4">Pyrimidine metabolism; dUMP biosynthesis; dUMP from dCTP (dUTP route): step 1/2.</text>
</comment>
<sequence>MVLSDRDIKKYLTSGKIKITPKPDLSRQLGSCSIDLRLGNTFRIFEQSKVAFVDPFDPKNRDEITKLIEVKDKEPFILHPNDFVLATTIESFTLPDDLLARLEGRSSLGRLGIVVHSTASIFEPGWQGKVVMELGNLGRMPIALYPGMRICALTFEKLSSTVDVPYHKKKGAKYLNQDTPEASKMSLEKK</sequence>
<dbReference type="Pfam" id="PF22769">
    <property type="entry name" value="DCD"/>
    <property type="match status" value="1"/>
</dbReference>
<dbReference type="GO" id="GO:0006229">
    <property type="term" value="P:dUTP biosynthetic process"/>
    <property type="evidence" value="ECO:0007669"/>
    <property type="project" value="UniProtKB-UniRule"/>
</dbReference>
<feature type="binding site" evidence="4">
    <location>
        <position position="177"/>
    </location>
    <ligand>
        <name>dCTP</name>
        <dbReference type="ChEBI" id="CHEBI:61481"/>
    </ligand>
</feature>
<comment type="catalytic activity">
    <reaction evidence="4">
        <text>dCTP + H2O + H(+) = dUTP + NH4(+)</text>
        <dbReference type="Rhea" id="RHEA:22680"/>
        <dbReference type="ChEBI" id="CHEBI:15377"/>
        <dbReference type="ChEBI" id="CHEBI:15378"/>
        <dbReference type="ChEBI" id="CHEBI:28938"/>
        <dbReference type="ChEBI" id="CHEBI:61481"/>
        <dbReference type="ChEBI" id="CHEBI:61555"/>
        <dbReference type="EC" id="3.5.4.13"/>
    </reaction>
</comment>
<dbReference type="PANTHER" id="PTHR42680">
    <property type="entry name" value="DCTP DEAMINASE"/>
    <property type="match status" value="1"/>
</dbReference>
<feature type="binding site" evidence="4">
    <location>
        <position position="166"/>
    </location>
    <ligand>
        <name>dCTP</name>
        <dbReference type="ChEBI" id="CHEBI:61481"/>
    </ligand>
</feature>
<gene>
    <name evidence="4" type="primary">dcd</name>
    <name evidence="5" type="ORF">A2W14_06560</name>
</gene>
<comment type="subunit">
    <text evidence="4">Homotrimer.</text>
</comment>
<accession>A0A1F5YQ18</accession>
<dbReference type="FunFam" id="2.70.40.10:FF:000005">
    <property type="entry name" value="dCTP deaminase, dUMP-forming"/>
    <property type="match status" value="1"/>
</dbReference>
<dbReference type="CDD" id="cd07557">
    <property type="entry name" value="trimeric_dUTPase"/>
    <property type="match status" value="1"/>
</dbReference>
<keyword evidence="1 4" id="KW-0547">Nucleotide-binding</keyword>
<dbReference type="PANTHER" id="PTHR42680:SF3">
    <property type="entry name" value="DCTP DEAMINASE"/>
    <property type="match status" value="1"/>
</dbReference>
<comment type="caution">
    <text evidence="5">The sequence shown here is derived from an EMBL/GenBank/DDBJ whole genome shotgun (WGS) entry which is preliminary data.</text>
</comment>
<dbReference type="EC" id="3.5.4.13" evidence="4"/>
<dbReference type="HAMAP" id="MF_00146">
    <property type="entry name" value="dCTP_deaminase"/>
    <property type="match status" value="1"/>
</dbReference>
<protein>
    <recommendedName>
        <fullName evidence="4">dCTP deaminase</fullName>
        <ecNumber evidence="4">3.5.4.13</ecNumber>
    </recommendedName>
    <alternativeName>
        <fullName evidence="4">Deoxycytidine triphosphate deaminase</fullName>
    </alternativeName>
</protein>
<dbReference type="GO" id="GO:0015949">
    <property type="term" value="P:nucleobase-containing small molecule interconversion"/>
    <property type="evidence" value="ECO:0007669"/>
    <property type="project" value="TreeGrafter"/>
</dbReference>
<feature type="active site" description="Proton donor/acceptor" evidence="4">
    <location>
        <position position="133"/>
    </location>
</feature>
<comment type="caution">
    <text evidence="4">Lacks conserved residue(s) required for the propagation of feature annotation.</text>
</comment>
<feature type="binding site" evidence="4">
    <location>
        <position position="173"/>
    </location>
    <ligand>
        <name>dCTP</name>
        <dbReference type="ChEBI" id="CHEBI:61481"/>
    </ligand>
</feature>
<dbReference type="AlphaFoldDB" id="A0A1F5YQ18"/>
<reference evidence="5 6" key="1">
    <citation type="journal article" date="2016" name="Nat. Commun.">
        <title>Thousands of microbial genomes shed light on interconnected biogeochemical processes in an aquifer system.</title>
        <authorList>
            <person name="Anantharaman K."/>
            <person name="Brown C.T."/>
            <person name="Hug L.A."/>
            <person name="Sharon I."/>
            <person name="Castelle C.J."/>
            <person name="Probst A.J."/>
            <person name="Thomas B.C."/>
            <person name="Singh A."/>
            <person name="Wilkins M.J."/>
            <person name="Karaoz U."/>
            <person name="Brodie E.L."/>
            <person name="Williams K.H."/>
            <person name="Hubbard S.S."/>
            <person name="Banfield J.F."/>
        </authorList>
    </citation>
    <scope>NUCLEOTIDE SEQUENCE [LARGE SCALE GENOMIC DNA]</scope>
</reference>
<organism evidence="5 6">
    <name type="scientific">Candidatus Gottesmanbacteria bacterium RBG_16_37_8</name>
    <dbReference type="NCBI Taxonomy" id="1798371"/>
    <lineage>
        <taxon>Bacteria</taxon>
        <taxon>Candidatus Gottesmaniibacteriota</taxon>
    </lineage>
</organism>
<keyword evidence="2 4" id="KW-0378">Hydrolase</keyword>
<dbReference type="GO" id="GO:0000166">
    <property type="term" value="F:nucleotide binding"/>
    <property type="evidence" value="ECO:0007669"/>
    <property type="project" value="UniProtKB-KW"/>
</dbReference>
<dbReference type="InterPro" id="IPR033704">
    <property type="entry name" value="dUTPase_trimeric"/>
</dbReference>
<dbReference type="InterPro" id="IPR011962">
    <property type="entry name" value="dCTP_deaminase"/>
</dbReference>
<evidence type="ECO:0000256" key="2">
    <source>
        <dbReference type="ARBA" id="ARBA00022801"/>
    </source>
</evidence>
<evidence type="ECO:0000313" key="5">
    <source>
        <dbReference type="EMBL" id="OGG02163.1"/>
    </source>
</evidence>
<keyword evidence="3 4" id="KW-0546">Nucleotide metabolism</keyword>
<evidence type="ECO:0000256" key="1">
    <source>
        <dbReference type="ARBA" id="ARBA00022741"/>
    </source>
</evidence>
<dbReference type="EMBL" id="MFJA01000073">
    <property type="protein sequence ID" value="OGG02163.1"/>
    <property type="molecule type" value="Genomic_DNA"/>
</dbReference>